<evidence type="ECO:0000313" key="13">
    <source>
        <dbReference type="EMBL" id="EXJ62156.1"/>
    </source>
</evidence>
<dbReference type="PANTHER" id="PTHR11157">
    <property type="entry name" value="FATTY ACID ACYL TRANSFERASE-RELATED"/>
    <property type="match status" value="1"/>
</dbReference>
<dbReference type="AlphaFoldDB" id="W9WC64"/>
<keyword evidence="2 10" id="KW-0444">Lipid biosynthesis</keyword>
<keyword evidence="9 10" id="KW-0275">Fatty acid biosynthesis</keyword>
<keyword evidence="7 10" id="KW-0443">Lipid metabolism</keyword>
<dbReference type="EMBL" id="AMGW01000002">
    <property type="protein sequence ID" value="EXJ62156.1"/>
    <property type="molecule type" value="Genomic_DNA"/>
</dbReference>
<feature type="compositionally biased region" description="Low complexity" evidence="12">
    <location>
        <begin position="716"/>
        <end position="734"/>
    </location>
</feature>
<protein>
    <recommendedName>
        <fullName evidence="10">Elongation of fatty acids protein</fullName>
        <ecNumber evidence="10">2.3.1.-</ecNumber>
    </recommendedName>
</protein>
<dbReference type="EC" id="2.3.1.-" evidence="10"/>
<feature type="transmembrane region" description="Helical" evidence="10">
    <location>
        <begin position="205"/>
        <end position="226"/>
    </location>
</feature>
<feature type="compositionally biased region" description="Basic and acidic residues" evidence="12">
    <location>
        <begin position="798"/>
        <end position="813"/>
    </location>
</feature>
<keyword evidence="3 10" id="KW-0808">Transferase</keyword>
<keyword evidence="14" id="KW-1185">Reference proteome</keyword>
<keyword evidence="5 10" id="KW-0276">Fatty acid metabolism</keyword>
<dbReference type="HOGENOM" id="CLU_017661_1_0_1"/>
<dbReference type="Gene3D" id="1.20.120.20">
    <property type="entry name" value="Apolipoprotein"/>
    <property type="match status" value="1"/>
</dbReference>
<evidence type="ECO:0000256" key="1">
    <source>
        <dbReference type="ARBA" id="ARBA00004141"/>
    </source>
</evidence>
<dbReference type="STRING" id="1182544.W9WC64"/>
<name>W9WC64_9EURO</name>
<gene>
    <name evidence="13" type="ORF">A1O7_02589</name>
</gene>
<dbReference type="PANTHER" id="PTHR11157:SF169">
    <property type="entry name" value="ELONGATION OF FATTY ACIDS PROTEIN"/>
    <property type="match status" value="1"/>
</dbReference>
<feature type="compositionally biased region" description="Polar residues" evidence="12">
    <location>
        <begin position="762"/>
        <end position="782"/>
    </location>
</feature>
<comment type="catalytic activity">
    <reaction evidence="10">
        <text>an acyl-CoA + malonyl-CoA + H(+) = a 3-oxoacyl-CoA + CO2 + CoA</text>
        <dbReference type="Rhea" id="RHEA:50252"/>
        <dbReference type="ChEBI" id="CHEBI:15378"/>
        <dbReference type="ChEBI" id="CHEBI:16526"/>
        <dbReference type="ChEBI" id="CHEBI:57287"/>
        <dbReference type="ChEBI" id="CHEBI:57384"/>
        <dbReference type="ChEBI" id="CHEBI:58342"/>
        <dbReference type="ChEBI" id="CHEBI:90726"/>
    </reaction>
    <physiologicalReaction direction="left-to-right" evidence="10">
        <dbReference type="Rhea" id="RHEA:50253"/>
    </physiologicalReaction>
</comment>
<keyword evidence="11" id="KW-0175">Coiled coil</keyword>
<evidence type="ECO:0000256" key="4">
    <source>
        <dbReference type="ARBA" id="ARBA00022692"/>
    </source>
</evidence>
<dbReference type="GO" id="GO:0019367">
    <property type="term" value="P:fatty acid elongation, saturated fatty acid"/>
    <property type="evidence" value="ECO:0007669"/>
    <property type="project" value="TreeGrafter"/>
</dbReference>
<evidence type="ECO:0000256" key="11">
    <source>
        <dbReference type="SAM" id="Coils"/>
    </source>
</evidence>
<dbReference type="eggNOG" id="KOG3072">
    <property type="taxonomic scope" value="Eukaryota"/>
</dbReference>
<evidence type="ECO:0000256" key="6">
    <source>
        <dbReference type="ARBA" id="ARBA00022989"/>
    </source>
</evidence>
<dbReference type="GeneID" id="19177195"/>
<evidence type="ECO:0000313" key="14">
    <source>
        <dbReference type="Proteomes" id="UP000019473"/>
    </source>
</evidence>
<dbReference type="OrthoDB" id="10259681at2759"/>
<evidence type="ECO:0000256" key="12">
    <source>
        <dbReference type="SAM" id="MobiDB-lite"/>
    </source>
</evidence>
<feature type="compositionally biased region" description="Low complexity" evidence="12">
    <location>
        <begin position="673"/>
        <end position="689"/>
    </location>
</feature>
<dbReference type="Proteomes" id="UP000019473">
    <property type="component" value="Unassembled WGS sequence"/>
</dbReference>
<dbReference type="GO" id="GO:0034625">
    <property type="term" value="P:fatty acid elongation, monounsaturated fatty acid"/>
    <property type="evidence" value="ECO:0007669"/>
    <property type="project" value="TreeGrafter"/>
</dbReference>
<feature type="compositionally biased region" description="Basic and acidic residues" evidence="12">
    <location>
        <begin position="640"/>
        <end position="650"/>
    </location>
</feature>
<dbReference type="GO" id="GO:0005789">
    <property type="term" value="C:endoplasmic reticulum membrane"/>
    <property type="evidence" value="ECO:0007669"/>
    <property type="project" value="TreeGrafter"/>
</dbReference>
<feature type="transmembrane region" description="Helical" evidence="10">
    <location>
        <begin position="256"/>
        <end position="277"/>
    </location>
</feature>
<dbReference type="GO" id="GO:0030148">
    <property type="term" value="P:sphingolipid biosynthetic process"/>
    <property type="evidence" value="ECO:0007669"/>
    <property type="project" value="TreeGrafter"/>
</dbReference>
<evidence type="ECO:0000256" key="3">
    <source>
        <dbReference type="ARBA" id="ARBA00022679"/>
    </source>
</evidence>
<evidence type="ECO:0000256" key="7">
    <source>
        <dbReference type="ARBA" id="ARBA00023098"/>
    </source>
</evidence>
<reference evidence="13 14" key="1">
    <citation type="submission" date="2013-03" db="EMBL/GenBank/DDBJ databases">
        <title>The Genome Sequence of Cladophialophora yegresii CBS 114405.</title>
        <authorList>
            <consortium name="The Broad Institute Genomics Platform"/>
            <person name="Cuomo C."/>
            <person name="de Hoog S."/>
            <person name="Gorbushina A."/>
            <person name="Walker B."/>
            <person name="Young S.K."/>
            <person name="Zeng Q."/>
            <person name="Gargeya S."/>
            <person name="Fitzgerald M."/>
            <person name="Haas B."/>
            <person name="Abouelleil A."/>
            <person name="Allen A.W."/>
            <person name="Alvarado L."/>
            <person name="Arachchi H.M."/>
            <person name="Berlin A.M."/>
            <person name="Chapman S.B."/>
            <person name="Gainer-Dewar J."/>
            <person name="Goldberg J."/>
            <person name="Griggs A."/>
            <person name="Gujja S."/>
            <person name="Hansen M."/>
            <person name="Howarth C."/>
            <person name="Imamovic A."/>
            <person name="Ireland A."/>
            <person name="Larimer J."/>
            <person name="McCowan C."/>
            <person name="Murphy C."/>
            <person name="Pearson M."/>
            <person name="Poon T.W."/>
            <person name="Priest M."/>
            <person name="Roberts A."/>
            <person name="Saif S."/>
            <person name="Shea T."/>
            <person name="Sisk P."/>
            <person name="Sykes S."/>
            <person name="Wortman J."/>
            <person name="Nusbaum C."/>
            <person name="Birren B."/>
        </authorList>
    </citation>
    <scope>NUCLEOTIDE SEQUENCE [LARGE SCALE GENOMIC DNA]</scope>
    <source>
        <strain evidence="13 14">CBS 114405</strain>
    </source>
</reference>
<comment type="subcellular location">
    <subcellularLocation>
        <location evidence="1">Membrane</location>
        <topology evidence="1">Multi-pass membrane protein</topology>
    </subcellularLocation>
</comment>
<organism evidence="13 14">
    <name type="scientific">Cladophialophora yegresii CBS 114405</name>
    <dbReference type="NCBI Taxonomy" id="1182544"/>
    <lineage>
        <taxon>Eukaryota</taxon>
        <taxon>Fungi</taxon>
        <taxon>Dikarya</taxon>
        <taxon>Ascomycota</taxon>
        <taxon>Pezizomycotina</taxon>
        <taxon>Eurotiomycetes</taxon>
        <taxon>Chaetothyriomycetidae</taxon>
        <taxon>Chaetothyriales</taxon>
        <taxon>Herpotrichiellaceae</taxon>
        <taxon>Cladophialophora</taxon>
    </lineage>
</organism>
<feature type="compositionally biased region" description="Basic and acidic residues" evidence="12">
    <location>
        <begin position="735"/>
        <end position="745"/>
    </location>
</feature>
<feature type="compositionally biased region" description="Basic and acidic residues" evidence="12">
    <location>
        <begin position="821"/>
        <end position="834"/>
    </location>
</feature>
<dbReference type="InterPro" id="IPR002076">
    <property type="entry name" value="ELO_fam"/>
</dbReference>
<evidence type="ECO:0000256" key="9">
    <source>
        <dbReference type="ARBA" id="ARBA00023160"/>
    </source>
</evidence>
<keyword evidence="6 10" id="KW-1133">Transmembrane helix</keyword>
<comment type="similarity">
    <text evidence="10">Belongs to the ELO family.</text>
</comment>
<dbReference type="GO" id="GO:0009922">
    <property type="term" value="F:fatty acid elongase activity"/>
    <property type="evidence" value="ECO:0007669"/>
    <property type="project" value="InterPro"/>
</dbReference>
<evidence type="ECO:0000256" key="10">
    <source>
        <dbReference type="RuleBase" id="RU361115"/>
    </source>
</evidence>
<evidence type="ECO:0000256" key="8">
    <source>
        <dbReference type="ARBA" id="ARBA00023136"/>
    </source>
</evidence>
<feature type="compositionally biased region" description="Basic and acidic residues" evidence="12">
    <location>
        <begin position="691"/>
        <end position="701"/>
    </location>
</feature>
<proteinExistence type="inferred from homology"/>
<dbReference type="VEuPathDB" id="FungiDB:A1O7_02589"/>
<feature type="transmembrane region" description="Helical" evidence="10">
    <location>
        <begin position="297"/>
        <end position="317"/>
    </location>
</feature>
<feature type="transmembrane region" description="Helical" evidence="10">
    <location>
        <begin position="69"/>
        <end position="87"/>
    </location>
</feature>
<evidence type="ECO:0000256" key="5">
    <source>
        <dbReference type="ARBA" id="ARBA00022832"/>
    </source>
</evidence>
<dbReference type="RefSeq" id="XP_007754810.1">
    <property type="nucleotide sequence ID" value="XM_007756620.1"/>
</dbReference>
<dbReference type="GO" id="GO:0042761">
    <property type="term" value="P:very long-chain fatty acid biosynthetic process"/>
    <property type="evidence" value="ECO:0007669"/>
    <property type="project" value="TreeGrafter"/>
</dbReference>
<feature type="transmembrane region" description="Helical" evidence="10">
    <location>
        <begin position="108"/>
        <end position="129"/>
    </location>
</feature>
<evidence type="ECO:0000256" key="2">
    <source>
        <dbReference type="ARBA" id="ARBA00022516"/>
    </source>
</evidence>
<feature type="coiled-coil region" evidence="11">
    <location>
        <begin position="502"/>
        <end position="576"/>
    </location>
</feature>
<keyword evidence="8 10" id="KW-0472">Membrane</keyword>
<dbReference type="Pfam" id="PF01151">
    <property type="entry name" value="ELO"/>
    <property type="match status" value="1"/>
</dbReference>
<feature type="transmembrane region" description="Helical" evidence="10">
    <location>
        <begin position="420"/>
        <end position="446"/>
    </location>
</feature>
<keyword evidence="4 10" id="KW-0812">Transmembrane</keyword>
<dbReference type="GO" id="GO:0034626">
    <property type="term" value="P:fatty acid elongation, polyunsaturated fatty acid"/>
    <property type="evidence" value="ECO:0007669"/>
    <property type="project" value="TreeGrafter"/>
</dbReference>
<feature type="region of interest" description="Disordered" evidence="12">
    <location>
        <begin position="607"/>
        <end position="883"/>
    </location>
</feature>
<sequence length="883" mass="95401">MSVSSLVDWLGLSETSPQVKLNTLPLSYFKFPPTPEPTTVPPPPAAYNEPTLAHPFTVPTDVYNDLLKPQVPITVALVYMSLVSVLNQVNANRGNKPWAISRTRIFKLLVIFHNTFLAAYSAWTCVGMANALHRSLPALNEDWSVSTSLDALCKLHGPRGAGNAATYNATTSAWTMTNRLFHLAADGLGPETTDAGRIWNEGLAFYGWFFYLSKFYEIVDTLIILAKGRKSSLLQTYHHAGAMLCMWAGIRYMSPPIWMFVLVNSGIHAVMYTFYLLSALGIKVPKWFKQTLTTLQISQFVVGATFAFLHIFLVYQIPVKVPYLYHLGGVASKVVSEAPTEVTSSVASAISTAANYGAWLKKAVLRGAGYEGLAENVLNEQGKPFGVDAVHIVEDAVRREETRYRDELRWVHCLDTSGQVFAILLNCVYLLPLTWLFLQFFIQAYINQVERRRSRSASDAAVAARNSFIDASKGVSRRLSQAVQEMHNVSEDIGDDTVLVDGDEIRREMREAAEQAKNAIKRGENNVKSSVKNSGISPEAVKQEFNRDVESARKTLQDTADRVKNAAAKAGDAENREKINAKAQSLKDSAADAVGKAVDSIKSVAGSVHEQAEPAVNYASEKAGELKDQAEPTVNAAADKAAELKDRATETAKSTAGEAKSSIPGSVDEAKESAQQASASAKQTAKNAADQAKETASRTADEANEPAQKAGHAARETAQAAEESAEATVESASSKAKDLSKKIQDSLEQGASSGKGEASEVNKFTSQNQESSMTSETKTPNGNGTGADEVPGPSQSEVKTDESEQTKVEKKEEDEIIDDSQVVRDEDVDTKTKSNGEGSGNAEEPTVTSAQGAGSGDKPSFAEMLKKDDEGENEDGGDKAKEG</sequence>
<comment type="caution">
    <text evidence="13">The sequence shown here is derived from an EMBL/GenBank/DDBJ whole genome shotgun (WGS) entry which is preliminary data.</text>
</comment>
<accession>W9WC64</accession>